<accession>H8ZAX7</accession>
<dbReference type="PANTHER" id="PTHR34066:SF1">
    <property type="entry name" value="DUF1764 FAMILY PROTEIN"/>
    <property type="match status" value="1"/>
</dbReference>
<proteinExistence type="predicted"/>
<dbReference type="PANTHER" id="PTHR34066">
    <property type="entry name" value="GROWTH FACTOR 2"/>
    <property type="match status" value="1"/>
</dbReference>
<reference evidence="2" key="1">
    <citation type="submission" date="2011-03" db="EMBL/GenBank/DDBJ databases">
        <title>The Genome Sequence of Nematocida sp1 strain ERTm2.</title>
        <authorList>
            <consortium name="The Broad Institute Genome Sequencing Platform"/>
            <consortium name="The Broad Institute Genome Sequencing Center for Infectious Disease"/>
            <person name="Cuomo C."/>
            <person name="Troemel E."/>
            <person name="Young S.K."/>
            <person name="Zeng Q."/>
            <person name="Gargeya S."/>
            <person name="Fitzgerald M."/>
            <person name="Haas B."/>
            <person name="Abouelleil A."/>
            <person name="Alvarado L."/>
            <person name="Arachchi H.M."/>
            <person name="Berlin A."/>
            <person name="Brown A."/>
            <person name="Chapman S.B."/>
            <person name="Chen Z."/>
            <person name="Dunbar C."/>
            <person name="Freedman E."/>
            <person name="Gearin G."/>
            <person name="Gellesch M."/>
            <person name="Goldberg J."/>
            <person name="Griggs A."/>
            <person name="Gujja S."/>
            <person name="Heilman E.R."/>
            <person name="Heiman D."/>
            <person name="Howarth C."/>
            <person name="Larson L."/>
            <person name="Lui A."/>
            <person name="MacDonald P.J.P."/>
            <person name="Mehta T."/>
            <person name="Montmayeur A."/>
            <person name="Murphy C."/>
            <person name="Neiman D."/>
            <person name="Pearson M."/>
            <person name="Priest M."/>
            <person name="Roberts A."/>
            <person name="Saif S."/>
            <person name="Shea T."/>
            <person name="Shenoy N."/>
            <person name="Sisk P."/>
            <person name="Stolte C."/>
            <person name="Sykes S."/>
            <person name="White J."/>
            <person name="Yandava C."/>
            <person name="Wortman J."/>
            <person name="Nusbaum C."/>
            <person name="Birren B."/>
        </authorList>
    </citation>
    <scope>NUCLEOTIDE SEQUENCE</scope>
    <source>
        <strain evidence="2">ERTm2</strain>
    </source>
</reference>
<dbReference type="Proteomes" id="UP000054524">
    <property type="component" value="Unassembled WGS sequence"/>
</dbReference>
<dbReference type="AlphaFoldDB" id="H8ZAX7"/>
<dbReference type="InterPro" id="IPR013885">
    <property type="entry name" value="DUF1764_euk"/>
</dbReference>
<protein>
    <recommendedName>
        <fullName evidence="5">DUF1764 domain-containing protein</fullName>
    </recommendedName>
</protein>
<gene>
    <name evidence="2" type="ORF">NERG_00726</name>
    <name evidence="3" type="ORF">NESG_01422</name>
</gene>
<dbReference type="HOGENOM" id="CLU_179459_0_0_1"/>
<organism evidence="2">
    <name type="scientific">Nematocida ausubeli (strain ATCC PRA-371 / ERTm2)</name>
    <name type="common">Nematode killer fungus</name>
    <dbReference type="NCBI Taxonomy" id="1913371"/>
    <lineage>
        <taxon>Eukaryota</taxon>
        <taxon>Fungi</taxon>
        <taxon>Fungi incertae sedis</taxon>
        <taxon>Microsporidia</taxon>
        <taxon>Nematocida</taxon>
    </lineage>
</organism>
<sequence>MASPIDDIFAQKPKDIKPNRKTKTKKEKPYEVRGSSALEQDIFSCDGYKIYTQEELKIGRGGNTPNCPIDCDCCF</sequence>
<dbReference type="EMBL" id="AKIJ01000003">
    <property type="protein sequence ID" value="KFG26302.1"/>
    <property type="molecule type" value="Genomic_DNA"/>
</dbReference>
<name>H8ZAX7_NEMA1</name>
<dbReference type="Proteomes" id="UP000005622">
    <property type="component" value="Unassembled WGS sequence"/>
</dbReference>
<dbReference type="Pfam" id="PF08576">
    <property type="entry name" value="DUF1764"/>
    <property type="match status" value="1"/>
</dbReference>
<dbReference type="EMBL" id="JH604634">
    <property type="protein sequence ID" value="EHY66030.1"/>
    <property type="molecule type" value="Genomic_DNA"/>
</dbReference>
<reference evidence="3 4" key="3">
    <citation type="journal article" date="2014" name="Genome Announc.">
        <title>Genome Sequence of the Microsporidian Species Nematocida sp1 Strain ERTm6 (ATCC PRA-372).</title>
        <authorList>
            <person name="Bakowski M.A."/>
            <person name="Priest M."/>
            <person name="Young S."/>
            <person name="Cuomo C.A."/>
            <person name="Troemel E.R."/>
        </authorList>
    </citation>
    <scope>NUCLEOTIDE SEQUENCE [LARGE SCALE GENOMIC DNA]</scope>
    <source>
        <strain evidence="3 4">ERTm6</strain>
    </source>
</reference>
<evidence type="ECO:0000313" key="2">
    <source>
        <dbReference type="EMBL" id="EHY66030.1"/>
    </source>
</evidence>
<evidence type="ECO:0000256" key="1">
    <source>
        <dbReference type="SAM" id="MobiDB-lite"/>
    </source>
</evidence>
<accession>A0A086J2D4</accession>
<evidence type="ECO:0000313" key="4">
    <source>
        <dbReference type="Proteomes" id="UP000054524"/>
    </source>
</evidence>
<reference evidence="3" key="2">
    <citation type="submission" date="2012-10" db="EMBL/GenBank/DDBJ databases">
        <authorList>
            <consortium name="The Broad Institute Genome Sequencing Platform"/>
            <consortium name="The Broad Institute Genome Sequencing Center for Infectious Disease"/>
            <person name="Cuomo C."/>
            <person name="Troemel E."/>
            <person name="Walker B."/>
            <person name="Young S.K."/>
            <person name="Zeng Q."/>
            <person name="Gargeya S."/>
            <person name="Fitzgerald M."/>
            <person name="Haas B."/>
            <person name="Abouelleil A."/>
            <person name="Alvarado L."/>
            <person name="Arachchi H.M."/>
            <person name="Berlin A.M."/>
            <person name="Chapman S.B."/>
            <person name="Goldberg J."/>
            <person name="Griggs A."/>
            <person name="Gujja S."/>
            <person name="Hansen M."/>
            <person name="Howarth C."/>
            <person name="Imamovic A."/>
            <person name="Larimer J."/>
            <person name="McCowan C."/>
            <person name="Murphy C."/>
            <person name="Neiman D."/>
            <person name="Pearson M."/>
            <person name="Priest M."/>
            <person name="Roberts A."/>
            <person name="Saif S."/>
            <person name="Shea T."/>
            <person name="Sisk P."/>
            <person name="Sykes S."/>
            <person name="Wortman J."/>
            <person name="Nusbaum C."/>
            <person name="Birren B."/>
        </authorList>
    </citation>
    <scope>NUCLEOTIDE SEQUENCE</scope>
    <source>
        <strain evidence="3">ERTm6</strain>
    </source>
</reference>
<feature type="region of interest" description="Disordered" evidence="1">
    <location>
        <begin position="1"/>
        <end position="33"/>
    </location>
</feature>
<dbReference type="OrthoDB" id="20835at2759"/>
<evidence type="ECO:0000313" key="3">
    <source>
        <dbReference type="EMBL" id="KFG26302.1"/>
    </source>
</evidence>
<keyword evidence="4" id="KW-1185">Reference proteome</keyword>
<evidence type="ECO:0008006" key="5">
    <source>
        <dbReference type="Google" id="ProtNLM"/>
    </source>
</evidence>